<dbReference type="CDD" id="cd08946">
    <property type="entry name" value="SDR_e"/>
    <property type="match status" value="1"/>
</dbReference>
<dbReference type="Gene3D" id="3.40.50.720">
    <property type="entry name" value="NAD(P)-binding Rossmann-like Domain"/>
    <property type="match status" value="1"/>
</dbReference>
<dbReference type="EMBL" id="FPKU01000002">
    <property type="protein sequence ID" value="SFZ85487.1"/>
    <property type="molecule type" value="Genomic_DNA"/>
</dbReference>
<dbReference type="Proteomes" id="UP000183447">
    <property type="component" value="Unassembled WGS sequence"/>
</dbReference>
<evidence type="ECO:0000259" key="1">
    <source>
        <dbReference type="Pfam" id="PF01370"/>
    </source>
</evidence>
<feature type="domain" description="NAD-dependent epimerase/dehydratase" evidence="1">
    <location>
        <begin position="4"/>
        <end position="162"/>
    </location>
</feature>
<dbReference type="Pfam" id="PF01370">
    <property type="entry name" value="Epimerase"/>
    <property type="match status" value="1"/>
</dbReference>
<dbReference type="InterPro" id="IPR001509">
    <property type="entry name" value="Epimerase_deHydtase"/>
</dbReference>
<dbReference type="InterPro" id="IPR036291">
    <property type="entry name" value="NAD(P)-bd_dom_sf"/>
</dbReference>
<name>A0A1K2HZN8_9HYPH</name>
<sequence length="270" mass="28452">MARVLITGAAGNLGGKLVAHWRETSAHELVLLDRVAGPGIHAADIAAYDAGWARHFAGVDTVIHLAGQISPASTWAQVHGPNIVGTGNVLRAARSEGVGRVAFASTNQVMGGYRFRTETIGPQSPPLPLNPYAVSKLIGEELGRAFAAETGADFIALRIGNIWPGANLPGPDLGIGSWGQEMWLSNRDFLACMDGVVSAAPTGFGIFNLVSDNPGMRWDIAPTRRALGYAPRDGAAPVMSPGVIAEDERARGAVLVPGTWLDQHARRLEI</sequence>
<accession>A0A1K2HZN8</accession>
<organism evidence="2 3">
    <name type="scientific">Devosia enhydra</name>
    <dbReference type="NCBI Taxonomy" id="665118"/>
    <lineage>
        <taxon>Bacteria</taxon>
        <taxon>Pseudomonadati</taxon>
        <taxon>Pseudomonadota</taxon>
        <taxon>Alphaproteobacteria</taxon>
        <taxon>Hyphomicrobiales</taxon>
        <taxon>Devosiaceae</taxon>
        <taxon>Devosia</taxon>
    </lineage>
</organism>
<keyword evidence="3" id="KW-1185">Reference proteome</keyword>
<dbReference type="InterPro" id="IPR050177">
    <property type="entry name" value="Lipid_A_modif_metabolic_enz"/>
</dbReference>
<dbReference type="PANTHER" id="PTHR43245:SF55">
    <property type="entry name" value="NAD(P)-BINDING DOMAIN-CONTAINING PROTEIN"/>
    <property type="match status" value="1"/>
</dbReference>
<gene>
    <name evidence="2" type="ORF">SAMN02983003_2652</name>
</gene>
<dbReference type="AlphaFoldDB" id="A0A1K2HZN8"/>
<reference evidence="2 3" key="1">
    <citation type="submission" date="2016-11" db="EMBL/GenBank/DDBJ databases">
        <authorList>
            <person name="Jaros S."/>
            <person name="Januszkiewicz K."/>
            <person name="Wedrychowicz H."/>
        </authorList>
    </citation>
    <scope>NUCLEOTIDE SEQUENCE [LARGE SCALE GENOMIC DNA]</scope>
    <source>
        <strain evidence="2 3">ATCC 23634</strain>
    </source>
</reference>
<evidence type="ECO:0000313" key="3">
    <source>
        <dbReference type="Proteomes" id="UP000183447"/>
    </source>
</evidence>
<dbReference type="PANTHER" id="PTHR43245">
    <property type="entry name" value="BIFUNCTIONAL POLYMYXIN RESISTANCE PROTEIN ARNA"/>
    <property type="match status" value="1"/>
</dbReference>
<dbReference type="RefSeq" id="WP_072343792.1">
    <property type="nucleotide sequence ID" value="NZ_FPKU01000002.1"/>
</dbReference>
<protein>
    <submittedName>
        <fullName evidence="2">Uronate dehydrogenase</fullName>
    </submittedName>
</protein>
<proteinExistence type="predicted"/>
<evidence type="ECO:0000313" key="2">
    <source>
        <dbReference type="EMBL" id="SFZ85487.1"/>
    </source>
</evidence>
<dbReference type="SUPFAM" id="SSF51735">
    <property type="entry name" value="NAD(P)-binding Rossmann-fold domains"/>
    <property type="match status" value="1"/>
</dbReference>
<dbReference type="STRING" id="665118.SAMN02983003_2652"/>